<evidence type="ECO:0000313" key="2">
    <source>
        <dbReference type="Proteomes" id="UP001151760"/>
    </source>
</evidence>
<proteinExistence type="predicted"/>
<dbReference type="EMBL" id="BQNB010010588">
    <property type="protein sequence ID" value="GJS79305.1"/>
    <property type="molecule type" value="Genomic_DNA"/>
</dbReference>
<comment type="caution">
    <text evidence="1">The sequence shown here is derived from an EMBL/GenBank/DDBJ whole genome shotgun (WGS) entry which is preliminary data.</text>
</comment>
<organism evidence="1 2">
    <name type="scientific">Tanacetum coccineum</name>
    <dbReference type="NCBI Taxonomy" id="301880"/>
    <lineage>
        <taxon>Eukaryota</taxon>
        <taxon>Viridiplantae</taxon>
        <taxon>Streptophyta</taxon>
        <taxon>Embryophyta</taxon>
        <taxon>Tracheophyta</taxon>
        <taxon>Spermatophyta</taxon>
        <taxon>Magnoliopsida</taxon>
        <taxon>eudicotyledons</taxon>
        <taxon>Gunneridae</taxon>
        <taxon>Pentapetalae</taxon>
        <taxon>asterids</taxon>
        <taxon>campanulids</taxon>
        <taxon>Asterales</taxon>
        <taxon>Asteraceae</taxon>
        <taxon>Asteroideae</taxon>
        <taxon>Anthemideae</taxon>
        <taxon>Anthemidinae</taxon>
        <taxon>Tanacetum</taxon>
    </lineage>
</organism>
<evidence type="ECO:0000313" key="1">
    <source>
        <dbReference type="EMBL" id="GJS79305.1"/>
    </source>
</evidence>
<keyword evidence="2" id="KW-1185">Reference proteome</keyword>
<accession>A0ABQ4YNP4</accession>
<name>A0ABQ4YNP4_9ASTR</name>
<reference evidence="1" key="2">
    <citation type="submission" date="2022-01" db="EMBL/GenBank/DDBJ databases">
        <authorList>
            <person name="Yamashiro T."/>
            <person name="Shiraishi A."/>
            <person name="Satake H."/>
            <person name="Nakayama K."/>
        </authorList>
    </citation>
    <scope>NUCLEOTIDE SEQUENCE</scope>
</reference>
<reference evidence="1" key="1">
    <citation type="journal article" date="2022" name="Int. J. Mol. Sci.">
        <title>Draft Genome of Tanacetum Coccineum: Genomic Comparison of Closely Related Tanacetum-Family Plants.</title>
        <authorList>
            <person name="Yamashiro T."/>
            <person name="Shiraishi A."/>
            <person name="Nakayama K."/>
            <person name="Satake H."/>
        </authorList>
    </citation>
    <scope>NUCLEOTIDE SEQUENCE</scope>
</reference>
<protein>
    <submittedName>
        <fullName evidence="1">Uncharacterized protein</fullName>
    </submittedName>
</protein>
<sequence>MHYIVTVQEFIYTLVFTRISGSDTFSVYTGSRDGAHFMIVWYGEVGCGREGGDVRKSRDITEGSWHCLVSVSGVEFYGVMRSLLSDRSIDADGVVVMGVGKVWCDVGSRLGEVITDCMVDTHSGLKLHRSLESRRIVEQDSSCVWDVEFCMGLSGIHDVLGECACKESLCSLNGNTVDSLCGQQESERQHVEESVGSWYWGGVILGGESWGDCVSGGGVLKGEGVSCPSQVVISVEVCHYLYFCSLLRLYLGGIPAEGSLQEAWPVQLLEKATKVSRVALTPTRDRPPLLPIPAPLLAAADKPDADTPPRRDYYLLTPRPGQGLDYQVRVVHCLSSELRLKVPVSSTVRALEARVTVLETDARRHEWQRQAADDLAVQYIMRTQALEAGARVDTLEDTGSSS</sequence>
<gene>
    <name evidence="1" type="ORF">Tco_0729186</name>
</gene>
<dbReference type="Proteomes" id="UP001151760">
    <property type="component" value="Unassembled WGS sequence"/>
</dbReference>